<dbReference type="Pfam" id="PF22939">
    <property type="entry name" value="WHD_GPIID"/>
    <property type="match status" value="1"/>
</dbReference>
<proteinExistence type="predicted"/>
<keyword evidence="4 7" id="KW-0863">Zinc-finger</keyword>
<keyword evidence="3" id="KW-0677">Repeat</keyword>
<dbReference type="PANTHER" id="PTHR10039:SF14">
    <property type="entry name" value="NACHT DOMAIN-CONTAINING PROTEIN"/>
    <property type="match status" value="1"/>
</dbReference>
<evidence type="ECO:0000256" key="2">
    <source>
        <dbReference type="ARBA" id="ARBA00022723"/>
    </source>
</evidence>
<dbReference type="Pfam" id="PF24883">
    <property type="entry name" value="NPHP3_N"/>
    <property type="match status" value="1"/>
</dbReference>
<evidence type="ECO:0000256" key="1">
    <source>
        <dbReference type="ARBA" id="ARBA00004123"/>
    </source>
</evidence>
<dbReference type="Pfam" id="PF00096">
    <property type="entry name" value="zf-C2H2"/>
    <property type="match status" value="2"/>
</dbReference>
<evidence type="ECO:0000256" key="6">
    <source>
        <dbReference type="ARBA" id="ARBA00023242"/>
    </source>
</evidence>
<evidence type="ECO:0000313" key="12">
    <source>
        <dbReference type="Proteomes" id="UP001358417"/>
    </source>
</evidence>
<dbReference type="InterPro" id="IPR054471">
    <property type="entry name" value="GPIID_WHD"/>
</dbReference>
<evidence type="ECO:0000313" key="11">
    <source>
        <dbReference type="EMBL" id="KAK5050383.1"/>
    </source>
</evidence>
<feature type="domain" description="NACHT" evidence="10">
    <location>
        <begin position="291"/>
        <end position="438"/>
    </location>
</feature>
<dbReference type="EMBL" id="JAVRRD010000017">
    <property type="protein sequence ID" value="KAK5050383.1"/>
    <property type="molecule type" value="Genomic_DNA"/>
</dbReference>
<feature type="compositionally biased region" description="Acidic residues" evidence="8">
    <location>
        <begin position="1063"/>
        <end position="1082"/>
    </location>
</feature>
<evidence type="ECO:0008006" key="13">
    <source>
        <dbReference type="Google" id="ProtNLM"/>
    </source>
</evidence>
<sequence>MAQNPISPSRSYELALQNFRLQAGLTVQELADLEMTTLEDLQKALATMQIKQQNTKKLMYLKRLQPFLDALEQYSKVINIFVNTSNFVAFVWVTSSSMNKVTILTVSHRSKTASNVSDAFNALLDGYRTIGEQMPLLLQYSDLFKSNPYMQKALASIFEDVLEFHLLAVQLFKQRSWRQLFHATKQSLTRKVKDVAESMERHTAIMQTQASLAEYQRFEAFRTNMKAEIMKLQQHEHELRYGRVQEWLSSPVDSRARQDHAIEQRFGNSGQWLLDDQQFRNWFAPDHCTDPLLWLHGIPGAGKTILASIIVEESSKVPDAVSLCFYCKQSDQQTSRFLAVAKALLSQLLLMNSYVLDYLFEKAANGGENILSSTAVAKEYLGNALRSCPKVYIVLDGLDEYSRDDRKELATWFRDLINSLPDADLGSIRCLFVSQEDGFARKDLSTLSQIRITPSANRANIESYCRYWHGEIENKLGPLIKPQHHVANIVTARAQGMFLFAKLVTWNLYEQTSRADFEKEMQPDRVPAGLDEAYDRIIERLTGPTVSPSRRRSLLKLLGWLTCARRPLKWFEIQCAVSVNLEKGLLSPEQQFLEDCKDLCASLVEIDSTQAVTLVHSTTRGYLIRKEHVRESEVEVEIATRCVAYLGMEEFECNRPEEHIRRALFLGLYSFADYAACFWAMHLESAISKFTDKASCLSGDMVESLESFLNNHWRKGSNIETVSKTLREHLQALESHDRFNSICEAVAWAKGQLRSTPKRPSDTGRLHLLSTMSQIRFILENASESLSTLEEQRKLLMLHYGANHFKCDRMYCQAFHEGFQRREERDQHVSKHERSFTCAFFGCPYEIIGFVAKKELQMHILDQHGITTDDDQVDFPGTGQDDTTRQTTRFQCTICTKSYTRAHNLRSHLRTHTDERPFRCTICPEAFTRQDFLTRHERGHKEGKNLICGGRSQSAPDTFWGCKRRFGELGQLVWHLMPYRKGIEQTCIMQFRAMVLSKAAQQASDPQEVVLRQIDSQTNALPSHPSAQSSNFLLRAALLDRYPMLQDSDLTDILGQEDVQTSGDEENEGHGDNDDDDETLTF</sequence>
<dbReference type="AlphaFoldDB" id="A0AAV9N9W5"/>
<comment type="caution">
    <text evidence="11">The sequence shown here is derived from an EMBL/GenBank/DDBJ whole genome shotgun (WGS) entry which is preliminary data.</text>
</comment>
<dbReference type="InterPro" id="IPR056884">
    <property type="entry name" value="NPHP3-like_N"/>
</dbReference>
<evidence type="ECO:0000259" key="9">
    <source>
        <dbReference type="PROSITE" id="PS50157"/>
    </source>
</evidence>
<dbReference type="InterPro" id="IPR027417">
    <property type="entry name" value="P-loop_NTPase"/>
</dbReference>
<dbReference type="GO" id="GO:0005634">
    <property type="term" value="C:nucleus"/>
    <property type="evidence" value="ECO:0007669"/>
    <property type="project" value="UniProtKB-SubCell"/>
</dbReference>
<name>A0AAV9N9W5_9EURO</name>
<reference evidence="11 12" key="1">
    <citation type="submission" date="2023-08" db="EMBL/GenBank/DDBJ databases">
        <title>Black Yeasts Isolated from many extreme environments.</title>
        <authorList>
            <person name="Coleine C."/>
            <person name="Stajich J.E."/>
            <person name="Selbmann L."/>
        </authorList>
    </citation>
    <scope>NUCLEOTIDE SEQUENCE [LARGE SCALE GENOMIC DNA]</scope>
    <source>
        <strain evidence="11 12">CCFEE 5792</strain>
    </source>
</reference>
<feature type="region of interest" description="Disordered" evidence="8">
    <location>
        <begin position="1055"/>
        <end position="1082"/>
    </location>
</feature>
<keyword evidence="12" id="KW-1185">Reference proteome</keyword>
<dbReference type="PROSITE" id="PS50157">
    <property type="entry name" value="ZINC_FINGER_C2H2_2"/>
    <property type="match status" value="2"/>
</dbReference>
<protein>
    <recommendedName>
        <fullName evidence="13">C2H2-type domain-containing protein</fullName>
    </recommendedName>
</protein>
<dbReference type="InterPro" id="IPR013087">
    <property type="entry name" value="Znf_C2H2_type"/>
</dbReference>
<keyword evidence="5" id="KW-0862">Zinc</keyword>
<dbReference type="PROSITE" id="PS50837">
    <property type="entry name" value="NACHT"/>
    <property type="match status" value="1"/>
</dbReference>
<dbReference type="Pfam" id="PF24809">
    <property type="entry name" value="DUF7708"/>
    <property type="match status" value="1"/>
</dbReference>
<dbReference type="RefSeq" id="XP_064704969.1">
    <property type="nucleotide sequence ID" value="XM_064847248.1"/>
</dbReference>
<dbReference type="PROSITE" id="PS50096">
    <property type="entry name" value="IQ"/>
    <property type="match status" value="1"/>
</dbReference>
<dbReference type="SUPFAM" id="SSF52540">
    <property type="entry name" value="P-loop containing nucleoside triphosphate hydrolases"/>
    <property type="match status" value="1"/>
</dbReference>
<feature type="domain" description="C2H2-type" evidence="9">
    <location>
        <begin position="890"/>
        <end position="917"/>
    </location>
</feature>
<dbReference type="Gene3D" id="3.40.50.300">
    <property type="entry name" value="P-loop containing nucleotide triphosphate hydrolases"/>
    <property type="match status" value="1"/>
</dbReference>
<dbReference type="SUPFAM" id="SSF57667">
    <property type="entry name" value="beta-beta-alpha zinc fingers"/>
    <property type="match status" value="1"/>
</dbReference>
<dbReference type="FunFam" id="3.30.160.60:FF:000145">
    <property type="entry name" value="Zinc finger protein 574"/>
    <property type="match status" value="1"/>
</dbReference>
<dbReference type="GO" id="GO:0008270">
    <property type="term" value="F:zinc ion binding"/>
    <property type="evidence" value="ECO:0007669"/>
    <property type="project" value="UniProtKB-KW"/>
</dbReference>
<dbReference type="PANTHER" id="PTHR10039">
    <property type="entry name" value="AMELOGENIN"/>
    <property type="match status" value="1"/>
</dbReference>
<keyword evidence="2" id="KW-0479">Metal-binding</keyword>
<dbReference type="InterPro" id="IPR007111">
    <property type="entry name" value="NACHT_NTPase"/>
</dbReference>
<dbReference type="Gene3D" id="3.30.160.60">
    <property type="entry name" value="Classic Zinc Finger"/>
    <property type="match status" value="2"/>
</dbReference>
<evidence type="ECO:0000256" key="4">
    <source>
        <dbReference type="ARBA" id="ARBA00022771"/>
    </source>
</evidence>
<accession>A0AAV9N9W5</accession>
<dbReference type="InterPro" id="IPR056125">
    <property type="entry name" value="DUF7708"/>
</dbReference>
<evidence type="ECO:0000256" key="3">
    <source>
        <dbReference type="ARBA" id="ARBA00022737"/>
    </source>
</evidence>
<evidence type="ECO:0000259" key="10">
    <source>
        <dbReference type="PROSITE" id="PS50837"/>
    </source>
</evidence>
<gene>
    <name evidence="11" type="ORF">LTR84_003664</name>
</gene>
<dbReference type="SMART" id="SM00355">
    <property type="entry name" value="ZnF_C2H2"/>
    <property type="match status" value="4"/>
</dbReference>
<dbReference type="Proteomes" id="UP001358417">
    <property type="component" value="Unassembled WGS sequence"/>
</dbReference>
<organism evidence="11 12">
    <name type="scientific">Exophiala bonariae</name>
    <dbReference type="NCBI Taxonomy" id="1690606"/>
    <lineage>
        <taxon>Eukaryota</taxon>
        <taxon>Fungi</taxon>
        <taxon>Dikarya</taxon>
        <taxon>Ascomycota</taxon>
        <taxon>Pezizomycotina</taxon>
        <taxon>Eurotiomycetes</taxon>
        <taxon>Chaetothyriomycetidae</taxon>
        <taxon>Chaetothyriales</taxon>
        <taxon>Herpotrichiellaceae</taxon>
        <taxon>Exophiala</taxon>
    </lineage>
</organism>
<evidence type="ECO:0000256" key="8">
    <source>
        <dbReference type="SAM" id="MobiDB-lite"/>
    </source>
</evidence>
<feature type="domain" description="C2H2-type" evidence="9">
    <location>
        <begin position="918"/>
        <end position="945"/>
    </location>
</feature>
<comment type="subcellular location">
    <subcellularLocation>
        <location evidence="1">Nucleus</location>
    </subcellularLocation>
</comment>
<evidence type="ECO:0000256" key="5">
    <source>
        <dbReference type="ARBA" id="ARBA00022833"/>
    </source>
</evidence>
<dbReference type="InterPro" id="IPR036236">
    <property type="entry name" value="Znf_C2H2_sf"/>
</dbReference>
<dbReference type="PROSITE" id="PS00028">
    <property type="entry name" value="ZINC_FINGER_C2H2_1"/>
    <property type="match status" value="2"/>
</dbReference>
<keyword evidence="6" id="KW-0539">Nucleus</keyword>
<evidence type="ECO:0000256" key="7">
    <source>
        <dbReference type="PROSITE-ProRule" id="PRU00042"/>
    </source>
</evidence>
<dbReference type="GeneID" id="89971847"/>
<dbReference type="FunFam" id="3.30.160.60:FF:000446">
    <property type="entry name" value="Zinc finger protein"/>
    <property type="match status" value="1"/>
</dbReference>